<evidence type="ECO:0000256" key="2">
    <source>
        <dbReference type="ARBA" id="ARBA00022801"/>
    </source>
</evidence>
<evidence type="ECO:0000259" key="3">
    <source>
        <dbReference type="SMART" id="SM01217"/>
    </source>
</evidence>
<dbReference type="Pfam" id="PF01915">
    <property type="entry name" value="Glyco_hydro_3_C"/>
    <property type="match status" value="1"/>
</dbReference>
<dbReference type="PRINTS" id="PR00133">
    <property type="entry name" value="GLHYDRLASE3"/>
</dbReference>
<evidence type="ECO:0000256" key="1">
    <source>
        <dbReference type="ARBA" id="ARBA00005336"/>
    </source>
</evidence>
<dbReference type="GO" id="GO:0005975">
    <property type="term" value="P:carbohydrate metabolic process"/>
    <property type="evidence" value="ECO:0007669"/>
    <property type="project" value="InterPro"/>
</dbReference>
<keyword evidence="2 4" id="KW-0378">Hydrolase</keyword>
<dbReference type="Pfam" id="PF14310">
    <property type="entry name" value="Fn3-like"/>
    <property type="match status" value="1"/>
</dbReference>
<dbReference type="InterPro" id="IPR002772">
    <property type="entry name" value="Glyco_hydro_3_C"/>
</dbReference>
<dbReference type="InterPro" id="IPR036881">
    <property type="entry name" value="Glyco_hydro_3_C_sf"/>
</dbReference>
<dbReference type="InterPro" id="IPR013783">
    <property type="entry name" value="Ig-like_fold"/>
</dbReference>
<dbReference type="FunFam" id="2.60.40.10:FF:000495">
    <property type="entry name" value="Periplasmic beta-glucosidase"/>
    <property type="match status" value="1"/>
</dbReference>
<name>A0A426DD84_9FIRM</name>
<evidence type="ECO:0000313" key="4">
    <source>
        <dbReference type="EMBL" id="RRK30807.1"/>
    </source>
</evidence>
<dbReference type="SUPFAM" id="SSF51445">
    <property type="entry name" value="(Trans)glycosidases"/>
    <property type="match status" value="1"/>
</dbReference>
<dbReference type="SUPFAM" id="SSF52279">
    <property type="entry name" value="Beta-D-glucan exohydrolase, C-terminal domain"/>
    <property type="match status" value="1"/>
</dbReference>
<organism evidence="4 5">
    <name type="scientific">Schaedlerella arabinosiphila</name>
    <dbReference type="NCBI Taxonomy" id="2044587"/>
    <lineage>
        <taxon>Bacteria</taxon>
        <taxon>Bacillati</taxon>
        <taxon>Bacillota</taxon>
        <taxon>Clostridia</taxon>
        <taxon>Lachnospirales</taxon>
        <taxon>Lachnospiraceae</taxon>
        <taxon>Schaedlerella</taxon>
    </lineage>
</organism>
<dbReference type="Gene3D" id="2.60.40.10">
    <property type="entry name" value="Immunoglobulins"/>
    <property type="match status" value="1"/>
</dbReference>
<dbReference type="InterPro" id="IPR036962">
    <property type="entry name" value="Glyco_hydro_3_N_sf"/>
</dbReference>
<dbReference type="Gene3D" id="3.40.50.1700">
    <property type="entry name" value="Glycoside hydrolase family 3 C-terminal domain"/>
    <property type="match status" value="1"/>
</dbReference>
<accession>A0A426DD84</accession>
<dbReference type="InterPro" id="IPR050288">
    <property type="entry name" value="Cellulose_deg_GH3"/>
</dbReference>
<proteinExistence type="inferred from homology"/>
<dbReference type="Proteomes" id="UP000274920">
    <property type="component" value="Unassembled WGS sequence"/>
</dbReference>
<protein>
    <submittedName>
        <fullName evidence="4">Glycosyl hydrolase</fullName>
    </submittedName>
</protein>
<evidence type="ECO:0000313" key="5">
    <source>
        <dbReference type="Proteomes" id="UP000274920"/>
    </source>
</evidence>
<dbReference type="SMART" id="SM01217">
    <property type="entry name" value="Fn3_like"/>
    <property type="match status" value="1"/>
</dbReference>
<comment type="similarity">
    <text evidence="1">Belongs to the glycosyl hydrolase 3 family.</text>
</comment>
<dbReference type="EMBL" id="RHJS01000002">
    <property type="protein sequence ID" value="RRK30807.1"/>
    <property type="molecule type" value="Genomic_DNA"/>
</dbReference>
<dbReference type="Pfam" id="PF00933">
    <property type="entry name" value="Glyco_hydro_3"/>
    <property type="match status" value="1"/>
</dbReference>
<dbReference type="InterPro" id="IPR026891">
    <property type="entry name" value="Fn3-like"/>
</dbReference>
<reference evidence="4" key="1">
    <citation type="submission" date="2018-10" db="EMBL/GenBank/DDBJ databases">
        <title>Schaedlerella arabinophila gen. nov. sp. nov., isolated from the mouse intestinal tract and comparative analysis with the genome of the closely related altered Schaedler flora strain ASF502.</title>
        <authorList>
            <person name="Miyake S."/>
            <person name="Soh M."/>
            <person name="Seedorf H."/>
        </authorList>
    </citation>
    <scope>NUCLEOTIDE SEQUENCE [LARGE SCALE GENOMIC DNA]</scope>
    <source>
        <strain evidence="4">DSM 106076</strain>
    </source>
</reference>
<sequence length="831" mass="91276">MEQRAADEPAVLNTVICKNLKKKVRDVEIKKIVREMTLEEKCYLLSGKDFWQTRSVERLGIPNVTLSDGPHGIRKQEGASDQLGLNGSLPATCYPTAASIANSWDPELGEEIGEHLGIEAASQDVCVLLGPGMNIKRSPLCGRNFEYFSEDPYLTGKMAAGYIRGIQSKGVGACPKHFAANSQELRRMASDSVMDERTLREIYLTGFEIAVKEAEPRSIMTSYNRINGVYANENEHLLQEILRDEWGFDGFAVSDWGASNDHTAGVAAGSHLEMPTTGGDSDEELIQAVRSGRISEALIDRRVEELLAAVLPIREAVDKAKGKEFDREAHHKMAQKAAEQSIVLLKNENRILPLAEQTKVAVIGDFAKTPRYQGAGSSVVNPTKLDSTLDVIKEFPLQTAGFAAGYHRTGPADPALEREAVELAKKADVVLLYIGLDEISESEGLDRPNMKLPGSQIRLLQMVSEANPHVVAVLSGGSPIEMPWIGQCEAVIHGYLSGQAGAAAMLNAILGKVNPSGKLNETYPLAYEDVPSAPYFPSRERNAEYREGLYVGYRYFETVGKPVRFPFGYGLSYTTFTYSDLTVNEQEASFTLANTGEMDGAETAQLYVRAKCSGVYRPAKELKGFRKVFLKAGESQKVTIPLDDKAFRYFNETTGRFEVEGGEYEILIGASCADIRLSAAVTAAGSEAPLPRDISKLPSYQSGNILAVSDQEFQVLLGHDIPDGRWSGELDINDAICQLYYAKRWIGRLAYKVLTGLLDRSMAKGKPDLNIMFIYNMPFRGIGKMAGGMCSQYMVEGMVKAVNGQFFKGLGQIISGFFRQRKVMKKANGMK</sequence>
<dbReference type="RefSeq" id="WP_125126595.1">
    <property type="nucleotide sequence ID" value="NZ_RHJS01000002.1"/>
</dbReference>
<dbReference type="InterPro" id="IPR001764">
    <property type="entry name" value="Glyco_hydro_3_N"/>
</dbReference>
<comment type="caution">
    <text evidence="4">The sequence shown here is derived from an EMBL/GenBank/DDBJ whole genome shotgun (WGS) entry which is preliminary data.</text>
</comment>
<dbReference type="AlphaFoldDB" id="A0A426DD84"/>
<gene>
    <name evidence="4" type="ORF">EBB54_05020</name>
</gene>
<dbReference type="PANTHER" id="PTHR42715">
    <property type="entry name" value="BETA-GLUCOSIDASE"/>
    <property type="match status" value="1"/>
</dbReference>
<dbReference type="Gene3D" id="3.20.20.300">
    <property type="entry name" value="Glycoside hydrolase, family 3, N-terminal domain"/>
    <property type="match status" value="1"/>
</dbReference>
<dbReference type="InterPro" id="IPR017853">
    <property type="entry name" value="GH"/>
</dbReference>
<dbReference type="PANTHER" id="PTHR42715:SF10">
    <property type="entry name" value="BETA-GLUCOSIDASE"/>
    <property type="match status" value="1"/>
</dbReference>
<feature type="domain" description="Fibronectin type III-like" evidence="3">
    <location>
        <begin position="602"/>
        <end position="672"/>
    </location>
</feature>
<keyword evidence="5" id="KW-1185">Reference proteome</keyword>
<dbReference type="GO" id="GO:0008422">
    <property type="term" value="F:beta-glucosidase activity"/>
    <property type="evidence" value="ECO:0007669"/>
    <property type="project" value="UniProtKB-ARBA"/>
</dbReference>